<reference evidence="1" key="1">
    <citation type="journal article" date="2021" name="Proc. Natl. Acad. Sci. U.S.A.">
        <title>A Catalog of Tens of Thousands of Viruses from Human Metagenomes Reveals Hidden Associations with Chronic Diseases.</title>
        <authorList>
            <person name="Tisza M.J."/>
            <person name="Buck C.B."/>
        </authorList>
    </citation>
    <scope>NUCLEOTIDE SEQUENCE</scope>
    <source>
        <strain evidence="1">Ctrcb4</strain>
    </source>
</reference>
<evidence type="ECO:0000313" key="1">
    <source>
        <dbReference type="EMBL" id="DAE33302.1"/>
    </source>
</evidence>
<protein>
    <submittedName>
        <fullName evidence="1">Uncharacterized protein</fullName>
    </submittedName>
</protein>
<sequence length="54" mass="5866">MILLLISLDGNTSTTKNCILAKLSIIPFKILPCFADSDLLTSSDNKLSTIELLI</sequence>
<proteinExistence type="predicted"/>
<accession>A0A8S5RPS3</accession>
<organism evidence="1">
    <name type="scientific">virus sp. ctrcb4</name>
    <dbReference type="NCBI Taxonomy" id="2825824"/>
    <lineage>
        <taxon>Viruses</taxon>
    </lineage>
</organism>
<dbReference type="EMBL" id="BK059132">
    <property type="protein sequence ID" value="DAE33302.1"/>
    <property type="molecule type" value="Genomic_DNA"/>
</dbReference>
<name>A0A8S5RPS3_9VIRU</name>